<dbReference type="EMBL" id="JACOMF010000027">
    <property type="protein sequence ID" value="MBC4017348.1"/>
    <property type="molecule type" value="Genomic_DNA"/>
</dbReference>
<evidence type="ECO:0000259" key="6">
    <source>
        <dbReference type="Pfam" id="PF02668"/>
    </source>
</evidence>
<dbReference type="InterPro" id="IPR051323">
    <property type="entry name" value="AtsK-like"/>
</dbReference>
<keyword evidence="5" id="KW-0408">Iron</keyword>
<feature type="domain" description="TauD/TfdA-like" evidence="6">
    <location>
        <begin position="12"/>
        <end position="279"/>
    </location>
</feature>
<dbReference type="InterPro" id="IPR003819">
    <property type="entry name" value="TauD/TfdA-like"/>
</dbReference>
<accession>A0A9X0R1Z2</accession>
<dbReference type="GO" id="GO:0006790">
    <property type="term" value="P:sulfur compound metabolic process"/>
    <property type="evidence" value="ECO:0007669"/>
    <property type="project" value="TreeGrafter"/>
</dbReference>
<evidence type="ECO:0000313" key="7">
    <source>
        <dbReference type="EMBL" id="MBC4017348.1"/>
    </source>
</evidence>
<evidence type="ECO:0000256" key="1">
    <source>
        <dbReference type="ARBA" id="ARBA00005896"/>
    </source>
</evidence>
<comment type="similarity">
    <text evidence="1">Belongs to the TfdA dioxygenase family.</text>
</comment>
<dbReference type="GO" id="GO:0046872">
    <property type="term" value="F:metal ion binding"/>
    <property type="evidence" value="ECO:0007669"/>
    <property type="project" value="UniProtKB-KW"/>
</dbReference>
<dbReference type="Gene3D" id="3.60.130.10">
    <property type="entry name" value="Clavaminate synthase-like"/>
    <property type="match status" value="1"/>
</dbReference>
<evidence type="ECO:0000256" key="5">
    <source>
        <dbReference type="ARBA" id="ARBA00023004"/>
    </source>
</evidence>
<comment type="caution">
    <text evidence="7">The sequence shown here is derived from an EMBL/GenBank/DDBJ whole genome shotgun (WGS) entry which is preliminary data.</text>
</comment>
<protein>
    <submittedName>
        <fullName evidence="7">TauD/TfdA family dioxygenase</fullName>
    </submittedName>
</protein>
<name>A0A9X0R1Z2_9PROT</name>
<organism evidence="7 8">
    <name type="scientific">Siccirubricoccus deserti</name>
    <dbReference type="NCBI Taxonomy" id="2013562"/>
    <lineage>
        <taxon>Bacteria</taxon>
        <taxon>Pseudomonadati</taxon>
        <taxon>Pseudomonadota</taxon>
        <taxon>Alphaproteobacteria</taxon>
        <taxon>Acetobacterales</taxon>
        <taxon>Roseomonadaceae</taxon>
        <taxon>Siccirubricoccus</taxon>
    </lineage>
</organism>
<evidence type="ECO:0000256" key="4">
    <source>
        <dbReference type="ARBA" id="ARBA00023002"/>
    </source>
</evidence>
<reference evidence="7" key="1">
    <citation type="submission" date="2020-08" db="EMBL/GenBank/DDBJ databases">
        <authorList>
            <person name="Hu Y."/>
            <person name="Nguyen S.V."/>
            <person name="Li F."/>
            <person name="Fanning S."/>
        </authorList>
    </citation>
    <scope>NUCLEOTIDE SEQUENCE</scope>
    <source>
        <strain evidence="7">SYSU D8009</strain>
    </source>
</reference>
<gene>
    <name evidence="7" type="ORF">H7965_18735</name>
</gene>
<dbReference type="AlphaFoldDB" id="A0A9X0R1Z2"/>
<keyword evidence="2" id="KW-0479">Metal-binding</keyword>
<dbReference type="Pfam" id="PF02668">
    <property type="entry name" value="TauD"/>
    <property type="match status" value="1"/>
</dbReference>
<evidence type="ECO:0000313" key="8">
    <source>
        <dbReference type="Proteomes" id="UP000600101"/>
    </source>
</evidence>
<dbReference type="PANTHER" id="PTHR30468:SF1">
    <property type="entry name" value="ALPHA-KETOGLUTARATE-DEPENDENT SULFONATE DIOXYGENASE"/>
    <property type="match status" value="1"/>
</dbReference>
<evidence type="ECO:0000256" key="2">
    <source>
        <dbReference type="ARBA" id="ARBA00022723"/>
    </source>
</evidence>
<dbReference type="GO" id="GO:0000908">
    <property type="term" value="F:taurine dioxygenase activity"/>
    <property type="evidence" value="ECO:0007669"/>
    <property type="project" value="TreeGrafter"/>
</dbReference>
<dbReference type="SUPFAM" id="SSF51197">
    <property type="entry name" value="Clavaminate synthase-like"/>
    <property type="match status" value="1"/>
</dbReference>
<keyword evidence="3 7" id="KW-0223">Dioxygenase</keyword>
<sequence>MCQAATIELVPTGAALGAELRGLDLRRVDDTSFAAIHQAWLDHGVLLFREQSLSPDELIGFSRRFGALDHAPVQEHGRSIHAGRPELYVVSNVLDEKGRPIGSLGNGEAVWHTDMSYLPRPPKASMLYALEIPPAGGDTHFASMYAAYQRLPPALRDRARGLRVKHDGTYNSGGFLRAGVTPTDDPRLAPGHLHPLVCRHPETGREMLYLGRRRMAYIDGLALAESEALLDALWAHATSPAICWAHRWRVGDLVLWDNRCTMHRRDPFDATTRRIMHRTQVQGEAPPAF</sequence>
<keyword evidence="4" id="KW-0560">Oxidoreductase</keyword>
<evidence type="ECO:0000256" key="3">
    <source>
        <dbReference type="ARBA" id="ARBA00022964"/>
    </source>
</evidence>
<dbReference type="GO" id="GO:0005737">
    <property type="term" value="C:cytoplasm"/>
    <property type="evidence" value="ECO:0007669"/>
    <property type="project" value="TreeGrafter"/>
</dbReference>
<dbReference type="InterPro" id="IPR042098">
    <property type="entry name" value="TauD-like_sf"/>
</dbReference>
<dbReference type="PANTHER" id="PTHR30468">
    <property type="entry name" value="ALPHA-KETOGLUTARATE-DEPENDENT SULFONATE DIOXYGENASE"/>
    <property type="match status" value="1"/>
</dbReference>
<dbReference type="RefSeq" id="WP_186772110.1">
    <property type="nucleotide sequence ID" value="NZ_JACOMF010000027.1"/>
</dbReference>
<dbReference type="Proteomes" id="UP000600101">
    <property type="component" value="Unassembled WGS sequence"/>
</dbReference>
<proteinExistence type="inferred from homology"/>
<keyword evidence="8" id="KW-1185">Reference proteome</keyword>